<name>I9NZH4_9ALTE</name>
<evidence type="ECO:0000313" key="1">
    <source>
        <dbReference type="EMBL" id="EIW87854.1"/>
    </source>
</evidence>
<proteinExistence type="predicted"/>
<dbReference type="STRING" id="1195246.AGRI_15085"/>
<protein>
    <submittedName>
        <fullName evidence="1">Uncharacterized protein</fullName>
    </submittedName>
</protein>
<dbReference type="EMBL" id="AKKU01000026">
    <property type="protein sequence ID" value="EIW87854.1"/>
    <property type="molecule type" value="Genomic_DNA"/>
</dbReference>
<dbReference type="AlphaFoldDB" id="I9NZH4"/>
<dbReference type="Proteomes" id="UP000035062">
    <property type="component" value="Unassembled WGS sequence"/>
</dbReference>
<evidence type="ECO:0000313" key="2">
    <source>
        <dbReference type="Proteomes" id="UP000035062"/>
    </source>
</evidence>
<keyword evidence="2" id="KW-1185">Reference proteome</keyword>
<reference evidence="1 2" key="1">
    <citation type="journal article" date="2012" name="J. Bacteriol.">
        <title>Genome Sequence of Pectin-Degrading Alishewanella agri, Isolated from Landfill Soil.</title>
        <authorList>
            <person name="Kim J."/>
            <person name="Jung J."/>
            <person name="Sung J.S."/>
            <person name="Chun J."/>
            <person name="Park W."/>
        </authorList>
    </citation>
    <scope>NUCLEOTIDE SEQUENCE [LARGE SCALE GENOMIC DNA]</scope>
    <source>
        <strain evidence="1 2">BL06</strain>
    </source>
</reference>
<dbReference type="PATRIC" id="fig|1195246.3.peg.2994"/>
<accession>I9NZH4</accession>
<sequence length="66" mass="7683">MLLKQEVLVKSFKDGSGIVLFDTNTGETIGFSKSFEELVALELDRHLEKELKPYEYKLFKKMLTQQ</sequence>
<comment type="caution">
    <text evidence="1">The sequence shown here is derived from an EMBL/GenBank/DDBJ whole genome shotgun (WGS) entry which is preliminary data.</text>
</comment>
<organism evidence="1 2">
    <name type="scientific">Alishewanella agri BL06</name>
    <dbReference type="NCBI Taxonomy" id="1195246"/>
    <lineage>
        <taxon>Bacteria</taxon>
        <taxon>Pseudomonadati</taxon>
        <taxon>Pseudomonadota</taxon>
        <taxon>Gammaproteobacteria</taxon>
        <taxon>Alteromonadales</taxon>
        <taxon>Alteromonadaceae</taxon>
        <taxon>Alishewanella</taxon>
    </lineage>
</organism>
<gene>
    <name evidence="1" type="ORF">AGRI_15085</name>
</gene>